<evidence type="ECO:0000256" key="2">
    <source>
        <dbReference type="SAM" id="Phobius"/>
    </source>
</evidence>
<evidence type="ECO:0000313" key="4">
    <source>
        <dbReference type="Proteomes" id="UP001197247"/>
    </source>
</evidence>
<evidence type="ECO:0000256" key="1">
    <source>
        <dbReference type="SAM" id="MobiDB-lite"/>
    </source>
</evidence>
<feature type="transmembrane region" description="Helical" evidence="2">
    <location>
        <begin position="103"/>
        <end position="126"/>
    </location>
</feature>
<dbReference type="EMBL" id="JAHBAY010000017">
    <property type="protein sequence ID" value="MBT0773394.1"/>
    <property type="molecule type" value="Genomic_DNA"/>
</dbReference>
<name>A0ABS5TRH7_9ACTN</name>
<proteinExistence type="predicted"/>
<feature type="transmembrane region" description="Helical" evidence="2">
    <location>
        <begin position="164"/>
        <end position="185"/>
    </location>
</feature>
<gene>
    <name evidence="3" type="ORF">KIH74_30895</name>
</gene>
<evidence type="ECO:0000313" key="3">
    <source>
        <dbReference type="EMBL" id="MBT0773394.1"/>
    </source>
</evidence>
<accession>A0ABS5TRH7</accession>
<keyword evidence="2" id="KW-1133">Transmembrane helix</keyword>
<keyword evidence="2" id="KW-0472">Membrane</keyword>
<feature type="transmembrane region" description="Helical" evidence="2">
    <location>
        <begin position="33"/>
        <end position="53"/>
    </location>
</feature>
<dbReference type="Proteomes" id="UP001197247">
    <property type="component" value="Unassembled WGS sequence"/>
</dbReference>
<sequence length="201" mass="21204">MAPQPSTPRAHPERPPAGHAETSSPATVITTTGARLLAVLRICVGFVFLWACLDKLFGLHYSTVGEKAWVNGGSPTKGFLSGVAVGPFESLFHDWAGATWANWLFMLGLGAIGVAAVTGVALRIAAGSGTAMMLLMWAAEWPLAQTTSAGEPSGSTNPLIDYHIVYALVLIVAALTQAGNTWGLGRIWQSLPVVRGNPWLR</sequence>
<organism evidence="3 4">
    <name type="scientific">Kineosporia corallincola</name>
    <dbReference type="NCBI Taxonomy" id="2835133"/>
    <lineage>
        <taxon>Bacteria</taxon>
        <taxon>Bacillati</taxon>
        <taxon>Actinomycetota</taxon>
        <taxon>Actinomycetes</taxon>
        <taxon>Kineosporiales</taxon>
        <taxon>Kineosporiaceae</taxon>
        <taxon>Kineosporia</taxon>
    </lineage>
</organism>
<dbReference type="RefSeq" id="WP_214159936.1">
    <property type="nucleotide sequence ID" value="NZ_JAHBAY010000017.1"/>
</dbReference>
<keyword evidence="4" id="KW-1185">Reference proteome</keyword>
<keyword evidence="2" id="KW-0812">Transmembrane</keyword>
<protein>
    <submittedName>
        <fullName evidence="3">DoxX family membrane protein</fullName>
    </submittedName>
</protein>
<feature type="region of interest" description="Disordered" evidence="1">
    <location>
        <begin position="1"/>
        <end position="25"/>
    </location>
</feature>
<reference evidence="3 4" key="1">
    <citation type="submission" date="2021-05" db="EMBL/GenBank/DDBJ databases">
        <title>Kineosporia and Streptomyces sp. nov. two new marine actinobacteria isolated from Coral.</title>
        <authorList>
            <person name="Buangrab K."/>
            <person name="Sutthacheep M."/>
            <person name="Yeemin T."/>
            <person name="Harunari E."/>
            <person name="Igarashi Y."/>
            <person name="Kanchanasin P."/>
            <person name="Tanasupawat S."/>
            <person name="Phongsopitanun W."/>
        </authorList>
    </citation>
    <scope>NUCLEOTIDE SEQUENCE [LARGE SCALE GENOMIC DNA]</scope>
    <source>
        <strain evidence="3 4">J2-2</strain>
    </source>
</reference>
<comment type="caution">
    <text evidence="3">The sequence shown here is derived from an EMBL/GenBank/DDBJ whole genome shotgun (WGS) entry which is preliminary data.</text>
</comment>